<evidence type="ECO:0000256" key="9">
    <source>
        <dbReference type="SAM" id="MobiDB-lite"/>
    </source>
</evidence>
<evidence type="ECO:0000313" key="12">
    <source>
        <dbReference type="Proteomes" id="UP000006727"/>
    </source>
</evidence>
<evidence type="ECO:0000256" key="3">
    <source>
        <dbReference type="ARBA" id="ARBA00022576"/>
    </source>
</evidence>
<evidence type="ECO:0000313" key="10">
    <source>
        <dbReference type="EMBL" id="PNR46695.1"/>
    </source>
</evidence>
<keyword evidence="8" id="KW-0028">Amino-acid biosynthesis</keyword>
<dbReference type="EC" id="2.6.1.42" evidence="8"/>
<reference evidence="10 12" key="1">
    <citation type="journal article" date="2008" name="Science">
        <title>The Physcomitrella genome reveals evolutionary insights into the conquest of land by plants.</title>
        <authorList>
            <person name="Rensing S."/>
            <person name="Lang D."/>
            <person name="Zimmer A."/>
            <person name="Terry A."/>
            <person name="Salamov A."/>
            <person name="Shapiro H."/>
            <person name="Nishiyama T."/>
            <person name="Perroud P.-F."/>
            <person name="Lindquist E."/>
            <person name="Kamisugi Y."/>
            <person name="Tanahashi T."/>
            <person name="Sakakibara K."/>
            <person name="Fujita T."/>
            <person name="Oishi K."/>
            <person name="Shin-I T."/>
            <person name="Kuroki Y."/>
            <person name="Toyoda A."/>
            <person name="Suzuki Y."/>
            <person name="Hashimoto A."/>
            <person name="Yamaguchi K."/>
            <person name="Sugano A."/>
            <person name="Kohara Y."/>
            <person name="Fujiyama A."/>
            <person name="Anterola A."/>
            <person name="Aoki S."/>
            <person name="Ashton N."/>
            <person name="Barbazuk W.B."/>
            <person name="Barker E."/>
            <person name="Bennetzen J."/>
            <person name="Bezanilla M."/>
            <person name="Blankenship R."/>
            <person name="Cho S.H."/>
            <person name="Dutcher S."/>
            <person name="Estelle M."/>
            <person name="Fawcett J.A."/>
            <person name="Gundlach H."/>
            <person name="Hanada K."/>
            <person name="Heyl A."/>
            <person name="Hicks K.A."/>
            <person name="Hugh J."/>
            <person name="Lohr M."/>
            <person name="Mayer K."/>
            <person name="Melkozernov A."/>
            <person name="Murata T."/>
            <person name="Nelson D."/>
            <person name="Pils B."/>
            <person name="Prigge M."/>
            <person name="Reiss B."/>
            <person name="Renner T."/>
            <person name="Rombauts S."/>
            <person name="Rushton P."/>
            <person name="Sanderfoot A."/>
            <person name="Schween G."/>
            <person name="Shiu S.-H."/>
            <person name="Stueber K."/>
            <person name="Theodoulou F.L."/>
            <person name="Tu H."/>
            <person name="Van de Peer Y."/>
            <person name="Verrier P.J."/>
            <person name="Waters E."/>
            <person name="Wood A."/>
            <person name="Yang L."/>
            <person name="Cove D."/>
            <person name="Cuming A."/>
            <person name="Hasebe M."/>
            <person name="Lucas S."/>
            <person name="Mishler D.B."/>
            <person name="Reski R."/>
            <person name="Grigoriev I."/>
            <person name="Quatrano R.S."/>
            <person name="Boore J.L."/>
        </authorList>
    </citation>
    <scope>NUCLEOTIDE SEQUENCE [LARGE SCALE GENOMIC DNA]</scope>
    <source>
        <strain evidence="11 12">cv. Gransden 2004</strain>
    </source>
</reference>
<dbReference type="EnsemblPlants" id="Pp3c10_12890V3.2">
    <property type="protein sequence ID" value="Pp3c10_12890V3.2"/>
    <property type="gene ID" value="Pp3c10_12890"/>
</dbReference>
<dbReference type="Gene3D" id="3.20.10.10">
    <property type="entry name" value="D-amino Acid Aminotransferase, subunit A, domain 2"/>
    <property type="match status" value="1"/>
</dbReference>
<evidence type="ECO:0000256" key="5">
    <source>
        <dbReference type="ARBA" id="ARBA00022898"/>
    </source>
</evidence>
<proteinExistence type="inferred from homology"/>
<dbReference type="InterPro" id="IPR033939">
    <property type="entry name" value="BCAT_family"/>
</dbReference>
<dbReference type="InterPro" id="IPR036038">
    <property type="entry name" value="Aminotransferase-like"/>
</dbReference>
<dbReference type="GO" id="GO:0005737">
    <property type="term" value="C:cytoplasm"/>
    <property type="evidence" value="ECO:0007669"/>
    <property type="project" value="UniProtKB-ARBA"/>
</dbReference>
<dbReference type="eggNOG" id="KOG0975">
    <property type="taxonomic scope" value="Eukaryota"/>
</dbReference>
<dbReference type="HOGENOM" id="CLU_031922_4_0_1"/>
<dbReference type="FunFam" id="3.20.10.10:FF:000003">
    <property type="entry name" value="Branched-chain-amino-acid aminotransferase"/>
    <property type="match status" value="1"/>
</dbReference>
<evidence type="ECO:0000256" key="7">
    <source>
        <dbReference type="RuleBase" id="RU004516"/>
    </source>
</evidence>
<dbReference type="PANTHER" id="PTHR42825:SF2">
    <property type="entry name" value="BRANCHED-CHAIN-AMINO-ACID AMINOTRANSFERASE 3, CHLOROPLASTIC-RELATED"/>
    <property type="match status" value="1"/>
</dbReference>
<dbReference type="EnsemblPlants" id="Pp3c10_12890V3.1">
    <property type="protein sequence ID" value="Pp3c10_12890V3.1"/>
    <property type="gene ID" value="Pp3c10_12890"/>
</dbReference>
<evidence type="ECO:0000256" key="2">
    <source>
        <dbReference type="ARBA" id="ARBA00009320"/>
    </source>
</evidence>
<dbReference type="PaxDb" id="3218-PP1S141_83V6.1"/>
<dbReference type="GO" id="GO:0004084">
    <property type="term" value="F:branched-chain-amino-acid transaminase activity"/>
    <property type="evidence" value="ECO:0000318"/>
    <property type="project" value="GO_Central"/>
</dbReference>
<organism evidence="10">
    <name type="scientific">Physcomitrium patens</name>
    <name type="common">Spreading-leaved earth moss</name>
    <name type="synonym">Physcomitrella patens</name>
    <dbReference type="NCBI Taxonomy" id="3218"/>
    <lineage>
        <taxon>Eukaryota</taxon>
        <taxon>Viridiplantae</taxon>
        <taxon>Streptophyta</taxon>
        <taxon>Embryophyta</taxon>
        <taxon>Bryophyta</taxon>
        <taxon>Bryophytina</taxon>
        <taxon>Bryopsida</taxon>
        <taxon>Funariidae</taxon>
        <taxon>Funariales</taxon>
        <taxon>Funariaceae</taxon>
        <taxon>Physcomitrium</taxon>
    </lineage>
</organism>
<dbReference type="CDD" id="cd01557">
    <property type="entry name" value="BCAT_beta_family"/>
    <property type="match status" value="1"/>
</dbReference>
<dbReference type="STRING" id="3218.A9SZC8"/>
<keyword evidence="4 8" id="KW-0808">Transferase</keyword>
<evidence type="ECO:0000256" key="4">
    <source>
        <dbReference type="ARBA" id="ARBA00022679"/>
    </source>
</evidence>
<dbReference type="Gramene" id="Pp3c10_12890V3.2">
    <property type="protein sequence ID" value="Pp3c10_12890V3.2"/>
    <property type="gene ID" value="Pp3c10_12890"/>
</dbReference>
<name>A9SZC8_PHYPA</name>
<dbReference type="InterPro" id="IPR043132">
    <property type="entry name" value="BCAT-like_C"/>
</dbReference>
<comment type="cofactor">
    <cofactor evidence="1 7">
        <name>pyridoxal 5'-phosphate</name>
        <dbReference type="ChEBI" id="CHEBI:597326"/>
    </cofactor>
</comment>
<comment type="catalytic activity">
    <reaction evidence="8">
        <text>L-valine + 2-oxoglutarate = 3-methyl-2-oxobutanoate + L-glutamate</text>
        <dbReference type="Rhea" id="RHEA:24813"/>
        <dbReference type="ChEBI" id="CHEBI:11851"/>
        <dbReference type="ChEBI" id="CHEBI:16810"/>
        <dbReference type="ChEBI" id="CHEBI:29985"/>
        <dbReference type="ChEBI" id="CHEBI:57762"/>
        <dbReference type="EC" id="2.6.1.42"/>
    </reaction>
</comment>
<evidence type="ECO:0000256" key="6">
    <source>
        <dbReference type="RuleBase" id="RU004106"/>
    </source>
</evidence>
<protein>
    <recommendedName>
        <fullName evidence="8">Branched-chain-amino-acid aminotransferase</fullName>
        <ecNumber evidence="8">2.6.1.42</ecNumber>
    </recommendedName>
</protein>
<keyword evidence="8" id="KW-0100">Branched-chain amino acid biosynthesis</keyword>
<dbReference type="Gramene" id="Pp3c10_12890V3.1">
    <property type="protein sequence ID" value="Pp3c10_12890V3.1"/>
    <property type="gene ID" value="Pp3c10_12890"/>
</dbReference>
<sequence>MGMACGNRLASSLLQESLMTVASSEARRKDARRVSLSSSPSQLRQSASGGLRRCRVPAFALIEDDSRSSVSQNATCHVRGSKVQPLNAVADALNQTSDLDTLQGIDWDNFGFGLRPTDFMYVKKGDIAGNWQEGELVPYGNLEISPSAGVLNYGQGVFEGLKAYRTADDSILMFRPEENALRMVHGAERMSMPAPDVDTFINAVKQTVLANKRWVPPTGKGSLYIRPLLIGTGPILGLAPAPEYTFLVYVSPVGTYFKGGLSPIDLKVETYFHRAAPGGTGGVKTISNYAPVLKTQYTAKGKGYSDVVYLDAKENKYVEEVSSCNIFVVKDKVISTPELAGTILPGITRNSIIQLARSRGYEVNERPVSVDELLAADEVFCTGTAVVVNPVGSVTHGTKRVLYNHGVVGGVSQELYEALTSIQMGVSKDEFDWVVELA</sequence>
<dbReference type="InterPro" id="IPR018300">
    <property type="entry name" value="Aminotrans_IV_CS"/>
</dbReference>
<comment type="catalytic activity">
    <reaction evidence="8">
        <text>L-leucine + 2-oxoglutarate = 4-methyl-2-oxopentanoate + L-glutamate</text>
        <dbReference type="Rhea" id="RHEA:18321"/>
        <dbReference type="ChEBI" id="CHEBI:16810"/>
        <dbReference type="ChEBI" id="CHEBI:17865"/>
        <dbReference type="ChEBI" id="CHEBI:29985"/>
        <dbReference type="ChEBI" id="CHEBI:57427"/>
        <dbReference type="EC" id="2.6.1.42"/>
    </reaction>
</comment>
<reference evidence="10 12" key="2">
    <citation type="journal article" date="2018" name="Plant J.">
        <title>The Physcomitrella patens chromosome-scale assembly reveals moss genome structure and evolution.</title>
        <authorList>
            <person name="Lang D."/>
            <person name="Ullrich K.K."/>
            <person name="Murat F."/>
            <person name="Fuchs J."/>
            <person name="Jenkins J."/>
            <person name="Haas F.B."/>
            <person name="Piednoel M."/>
            <person name="Gundlach H."/>
            <person name="Van Bel M."/>
            <person name="Meyberg R."/>
            <person name="Vives C."/>
            <person name="Morata J."/>
            <person name="Symeonidi A."/>
            <person name="Hiss M."/>
            <person name="Muchero W."/>
            <person name="Kamisugi Y."/>
            <person name="Saleh O."/>
            <person name="Blanc G."/>
            <person name="Decker E.L."/>
            <person name="van Gessel N."/>
            <person name="Grimwood J."/>
            <person name="Hayes R.D."/>
            <person name="Graham S.W."/>
            <person name="Gunter L.E."/>
            <person name="McDaniel S.F."/>
            <person name="Hoernstein S.N.W."/>
            <person name="Larsson A."/>
            <person name="Li F.W."/>
            <person name="Perroud P.F."/>
            <person name="Phillips J."/>
            <person name="Ranjan P."/>
            <person name="Rokshar D.S."/>
            <person name="Rothfels C.J."/>
            <person name="Schneider L."/>
            <person name="Shu S."/>
            <person name="Stevenson D.W."/>
            <person name="Thummler F."/>
            <person name="Tillich M."/>
            <person name="Villarreal Aguilar J.C."/>
            <person name="Widiez T."/>
            <person name="Wong G.K."/>
            <person name="Wymore A."/>
            <person name="Zhang Y."/>
            <person name="Zimmer A.D."/>
            <person name="Quatrano R.S."/>
            <person name="Mayer K.F.X."/>
            <person name="Goodstein D."/>
            <person name="Casacuberta J.M."/>
            <person name="Vandepoele K."/>
            <person name="Reski R."/>
            <person name="Cuming A.C."/>
            <person name="Tuskan G.A."/>
            <person name="Maumus F."/>
            <person name="Salse J."/>
            <person name="Schmutz J."/>
            <person name="Rensing S.A."/>
        </authorList>
    </citation>
    <scope>NUCLEOTIDE SEQUENCE [LARGE SCALE GENOMIC DNA]</scope>
    <source>
        <strain evidence="11 12">cv. Gransden 2004</strain>
    </source>
</reference>
<evidence type="ECO:0000313" key="11">
    <source>
        <dbReference type="EnsemblPlants" id="Pp3c10_12890V3.1"/>
    </source>
</evidence>
<dbReference type="Pfam" id="PF01063">
    <property type="entry name" value="Aminotran_4"/>
    <property type="match status" value="1"/>
</dbReference>
<accession>A9SZC8</accession>
<dbReference type="Proteomes" id="UP000006727">
    <property type="component" value="Chromosome 10"/>
</dbReference>
<evidence type="ECO:0000256" key="8">
    <source>
        <dbReference type="RuleBase" id="RU004517"/>
    </source>
</evidence>
<comment type="similarity">
    <text evidence="2 6">Belongs to the class-IV pyridoxal-phosphate-dependent aminotransferase family.</text>
</comment>
<dbReference type="NCBIfam" id="NF009897">
    <property type="entry name" value="PRK13357.1"/>
    <property type="match status" value="1"/>
</dbReference>
<dbReference type="AlphaFoldDB" id="A9SZC8"/>
<keyword evidence="12" id="KW-1185">Reference proteome</keyword>
<feature type="compositionally biased region" description="Low complexity" evidence="9">
    <location>
        <begin position="34"/>
        <end position="48"/>
    </location>
</feature>
<dbReference type="OMA" id="VGMNAAY"/>
<comment type="catalytic activity">
    <reaction evidence="8">
        <text>L-isoleucine + 2-oxoglutarate = (S)-3-methyl-2-oxopentanoate + L-glutamate</text>
        <dbReference type="Rhea" id="RHEA:24801"/>
        <dbReference type="ChEBI" id="CHEBI:16810"/>
        <dbReference type="ChEBI" id="CHEBI:29985"/>
        <dbReference type="ChEBI" id="CHEBI:35146"/>
        <dbReference type="ChEBI" id="CHEBI:58045"/>
        <dbReference type="EC" id="2.6.1.42"/>
    </reaction>
</comment>
<gene>
    <name evidence="11" type="primary">LOC112288072</name>
    <name evidence="10" type="ORF">PHYPA_013815</name>
</gene>
<dbReference type="Gene3D" id="3.30.470.10">
    <property type="match status" value="1"/>
</dbReference>
<dbReference type="InterPro" id="IPR043131">
    <property type="entry name" value="BCAT-like_N"/>
</dbReference>
<dbReference type="EMBL" id="ABEU02000010">
    <property type="protein sequence ID" value="PNR46695.1"/>
    <property type="molecule type" value="Genomic_DNA"/>
</dbReference>
<dbReference type="RefSeq" id="XP_024387665.1">
    <property type="nucleotide sequence ID" value="XM_024531897.2"/>
</dbReference>
<dbReference type="GO" id="GO:0008652">
    <property type="term" value="P:amino acid biosynthetic process"/>
    <property type="evidence" value="ECO:0007669"/>
    <property type="project" value="UniProtKB-KW"/>
</dbReference>
<dbReference type="FunFam" id="3.30.470.10:FF:000003">
    <property type="entry name" value="Branched-chain-amino-acid aminotransferase"/>
    <property type="match status" value="1"/>
</dbReference>
<dbReference type="GeneID" id="112288072"/>
<dbReference type="PANTHER" id="PTHR42825">
    <property type="entry name" value="AMINO ACID AMINOTRANSFERASE"/>
    <property type="match status" value="1"/>
</dbReference>
<keyword evidence="5 7" id="KW-0663">Pyridoxal phosphate</keyword>
<dbReference type="InterPro" id="IPR005786">
    <property type="entry name" value="B_amino_transII"/>
</dbReference>
<dbReference type="PROSITE" id="PS00770">
    <property type="entry name" value="AA_TRANSFER_CLASS_4"/>
    <property type="match status" value="1"/>
</dbReference>
<dbReference type="OrthoDB" id="409992at2759"/>
<keyword evidence="3 8" id="KW-0032">Aminotransferase</keyword>
<feature type="region of interest" description="Disordered" evidence="9">
    <location>
        <begin position="29"/>
        <end position="49"/>
    </location>
</feature>
<evidence type="ECO:0000256" key="1">
    <source>
        <dbReference type="ARBA" id="ARBA00001933"/>
    </source>
</evidence>
<dbReference type="InterPro" id="IPR001544">
    <property type="entry name" value="Aminotrans_IV"/>
</dbReference>
<reference evidence="11" key="3">
    <citation type="submission" date="2020-12" db="UniProtKB">
        <authorList>
            <consortium name="EnsemblPlants"/>
        </authorList>
    </citation>
    <scope>IDENTIFICATION</scope>
</reference>
<dbReference type="SUPFAM" id="SSF56752">
    <property type="entry name" value="D-aminoacid aminotransferase-like PLP-dependent enzymes"/>
    <property type="match status" value="1"/>
</dbReference>
<dbReference type="NCBIfam" id="TIGR01123">
    <property type="entry name" value="ilvE_II"/>
    <property type="match status" value="1"/>
</dbReference>
<dbReference type="GO" id="GO:0009082">
    <property type="term" value="P:branched-chain amino acid biosynthetic process"/>
    <property type="evidence" value="ECO:0007669"/>
    <property type="project" value="UniProtKB-KW"/>
</dbReference>